<evidence type="ECO:0000313" key="2">
    <source>
        <dbReference type="EMBL" id="GAH69500.1"/>
    </source>
</evidence>
<evidence type="ECO:0000259" key="1">
    <source>
        <dbReference type="PROSITE" id="PS51208"/>
    </source>
</evidence>
<accession>X1IJS9</accession>
<feature type="non-terminal residue" evidence="2">
    <location>
        <position position="1"/>
    </location>
</feature>
<comment type="caution">
    <text evidence="2">The sequence shown here is derived from an EMBL/GenBank/DDBJ whole genome shotgun (WGS) entry which is preliminary data.</text>
</comment>
<protein>
    <recommendedName>
        <fullName evidence="1">Autotransporter domain-containing protein</fullName>
    </recommendedName>
</protein>
<dbReference type="PROSITE" id="PS51208">
    <property type="entry name" value="AUTOTRANSPORTER"/>
    <property type="match status" value="1"/>
</dbReference>
<feature type="non-terminal residue" evidence="2">
    <location>
        <position position="258"/>
    </location>
</feature>
<dbReference type="Gene3D" id="2.40.128.130">
    <property type="entry name" value="Autotransporter beta-domain"/>
    <property type="match status" value="1"/>
</dbReference>
<dbReference type="EMBL" id="BARU01033621">
    <property type="protein sequence ID" value="GAH69500.1"/>
    <property type="molecule type" value="Genomic_DNA"/>
</dbReference>
<proteinExistence type="predicted"/>
<dbReference type="AlphaFoldDB" id="X1IJS9"/>
<feature type="domain" description="Autotransporter" evidence="1">
    <location>
        <begin position="201"/>
        <end position="258"/>
    </location>
</feature>
<sequence>ASFASVTGAATLGGATVNAVFAGGSYISKTYTILTATGGVSGTFASNVVNTNLPANFHTGLRYDANNAYLDLALNYTPPTTPDFGAGLPRNQQAVASALINSFNANGGIPLVYGLLTQVGLTQASGELGTSSQQTTFQAMGQFMGMLTGPASGCASQAQGGDACFNGASGSGVLGYANEQPARKHTGDAFAMFTKAPAATSADPRWSIWVMGFGGSQTTDGNAAVGSNSATSSLYGTAVGADYRLSPNTIAGFALAGG</sequence>
<reference evidence="2" key="1">
    <citation type="journal article" date="2014" name="Front. Microbiol.">
        <title>High frequency of phylogenetically diverse reductive dehalogenase-homologous genes in deep subseafloor sedimentary metagenomes.</title>
        <authorList>
            <person name="Kawai M."/>
            <person name="Futagami T."/>
            <person name="Toyoda A."/>
            <person name="Takaki Y."/>
            <person name="Nishi S."/>
            <person name="Hori S."/>
            <person name="Arai W."/>
            <person name="Tsubouchi T."/>
            <person name="Morono Y."/>
            <person name="Uchiyama I."/>
            <person name="Ito T."/>
            <person name="Fujiyama A."/>
            <person name="Inagaki F."/>
            <person name="Takami H."/>
        </authorList>
    </citation>
    <scope>NUCLEOTIDE SEQUENCE</scope>
    <source>
        <strain evidence="2">Expedition CK06-06</strain>
    </source>
</reference>
<dbReference type="InterPro" id="IPR036709">
    <property type="entry name" value="Autotransporte_beta_dom_sf"/>
</dbReference>
<dbReference type="InterPro" id="IPR005546">
    <property type="entry name" value="Autotransporte_beta"/>
</dbReference>
<gene>
    <name evidence="2" type="ORF">S03H2_52871</name>
</gene>
<organism evidence="2">
    <name type="scientific">marine sediment metagenome</name>
    <dbReference type="NCBI Taxonomy" id="412755"/>
    <lineage>
        <taxon>unclassified sequences</taxon>
        <taxon>metagenomes</taxon>
        <taxon>ecological metagenomes</taxon>
    </lineage>
</organism>
<dbReference type="SUPFAM" id="SSF103515">
    <property type="entry name" value="Autotransporter"/>
    <property type="match status" value="1"/>
</dbReference>
<name>X1IJS9_9ZZZZ</name>